<comment type="caution">
    <text evidence="3">The sequence shown here is derived from an EMBL/GenBank/DDBJ whole genome shotgun (WGS) entry which is preliminary data.</text>
</comment>
<feature type="domain" description="DUF2520" evidence="2">
    <location>
        <begin position="144"/>
        <end position="228"/>
    </location>
</feature>
<dbReference type="PANTHER" id="PTHR40459">
    <property type="entry name" value="CONSERVED HYPOTHETICAL ALANINE AND LEUCINE RICH PROTEIN"/>
    <property type="match status" value="1"/>
</dbReference>
<dbReference type="InterPro" id="IPR036291">
    <property type="entry name" value="NAD(P)-bd_dom_sf"/>
</dbReference>
<reference evidence="4" key="1">
    <citation type="journal article" date="2019" name="Int. J. Syst. Evol. Microbiol.">
        <title>The Global Catalogue of Microorganisms (GCM) 10K type strain sequencing project: providing services to taxonomists for standard genome sequencing and annotation.</title>
        <authorList>
            <consortium name="The Broad Institute Genomics Platform"/>
            <consortium name="The Broad Institute Genome Sequencing Center for Infectious Disease"/>
            <person name="Wu L."/>
            <person name="Ma J."/>
        </authorList>
    </citation>
    <scope>NUCLEOTIDE SEQUENCE [LARGE SCALE GENOMIC DNA]</scope>
    <source>
        <strain evidence="4">TISTR 1511</strain>
    </source>
</reference>
<proteinExistence type="predicted"/>
<dbReference type="InterPro" id="IPR019665">
    <property type="entry name" value="OxRdtase/DH_put_Rossmann_dom"/>
</dbReference>
<dbReference type="Gene3D" id="3.40.50.720">
    <property type="entry name" value="NAD(P)-binding Rossmann-like Domain"/>
    <property type="match status" value="1"/>
</dbReference>
<dbReference type="RefSeq" id="WP_066058086.1">
    <property type="nucleotide sequence ID" value="NZ_JBHUNF010000004.1"/>
</dbReference>
<dbReference type="SUPFAM" id="SSF51735">
    <property type="entry name" value="NAD(P)-binding Rossmann-fold domains"/>
    <property type="match status" value="1"/>
</dbReference>
<dbReference type="PANTHER" id="PTHR40459:SF1">
    <property type="entry name" value="CONSERVED HYPOTHETICAL ALANINE AND LEUCINE RICH PROTEIN"/>
    <property type="match status" value="1"/>
</dbReference>
<gene>
    <name evidence="3" type="ORF">ACFSUQ_08320</name>
</gene>
<evidence type="ECO:0000313" key="3">
    <source>
        <dbReference type="EMBL" id="MFD2675294.1"/>
    </source>
</evidence>
<dbReference type="Pfam" id="PF10728">
    <property type="entry name" value="DUF2520"/>
    <property type="match status" value="1"/>
</dbReference>
<dbReference type="Pfam" id="PF10727">
    <property type="entry name" value="Rossmann-like"/>
    <property type="match status" value="1"/>
</dbReference>
<dbReference type="EMBL" id="JBHUNF010000004">
    <property type="protein sequence ID" value="MFD2675294.1"/>
    <property type="molecule type" value="Genomic_DNA"/>
</dbReference>
<accession>A0ABW5RL69</accession>
<evidence type="ECO:0000313" key="4">
    <source>
        <dbReference type="Proteomes" id="UP001597453"/>
    </source>
</evidence>
<organism evidence="3 4">
    <name type="scientific">Gulosibacter bifidus</name>
    <dbReference type="NCBI Taxonomy" id="272239"/>
    <lineage>
        <taxon>Bacteria</taxon>
        <taxon>Bacillati</taxon>
        <taxon>Actinomycetota</taxon>
        <taxon>Actinomycetes</taxon>
        <taxon>Micrococcales</taxon>
        <taxon>Microbacteriaceae</taxon>
        <taxon>Gulosibacter</taxon>
    </lineage>
</organism>
<evidence type="ECO:0000259" key="1">
    <source>
        <dbReference type="Pfam" id="PF10727"/>
    </source>
</evidence>
<evidence type="ECO:0000259" key="2">
    <source>
        <dbReference type="Pfam" id="PF10728"/>
    </source>
</evidence>
<dbReference type="Proteomes" id="UP001597453">
    <property type="component" value="Unassembled WGS sequence"/>
</dbReference>
<sequence>MMQSDRDGRLGVGVVGNAPVGAVLARGLAGAGHSLIGFAIDDADERERVAAMFPGVPLLSAAQVVERSELVIVAETADALGNRIDQLTQARAWVAGQLVLHTCAEFGTVPLGAALDQGVIPLAVHPAIDVTGTSLDLARLQEAWCAVTAPRPVLPIAQALVVELGAEPVVIREEDRGTYAEAIETATSFTRSIVKQATDMLSGIGVEQPGFVLSSLVRSAADNALADQSVASPEVPEDDVEN</sequence>
<dbReference type="InterPro" id="IPR018931">
    <property type="entry name" value="DUF2520"/>
</dbReference>
<protein>
    <submittedName>
        <fullName evidence="3">DUF2520 domain-containing protein</fullName>
    </submittedName>
</protein>
<feature type="domain" description="Putative oxidoreductase/dehydrogenase Rossmann-like" evidence="1">
    <location>
        <begin position="6"/>
        <end position="126"/>
    </location>
</feature>
<keyword evidence="4" id="KW-1185">Reference proteome</keyword>
<name>A0ABW5RL69_9MICO</name>